<dbReference type="SUPFAM" id="SSF89796">
    <property type="entry name" value="CoA-transferase family III (CaiB/BaiF)"/>
    <property type="match status" value="2"/>
</dbReference>
<dbReference type="HOGENOM" id="CLU_021588_1_0_1"/>
<protein>
    <submittedName>
        <fullName evidence="2">Uncharacterized protein</fullName>
    </submittedName>
</protein>
<dbReference type="EMBL" id="KI912118">
    <property type="protein sequence ID" value="ETS75428.1"/>
    <property type="molecule type" value="Genomic_DNA"/>
</dbReference>
<dbReference type="InterPro" id="IPR003673">
    <property type="entry name" value="CoA-Trfase_fam_III"/>
</dbReference>
<proteinExistence type="inferred from homology"/>
<dbReference type="Gene3D" id="3.40.50.10540">
    <property type="entry name" value="Crotonobetainyl-coa:carnitine coa-transferase, domain 1"/>
    <property type="match status" value="1"/>
</dbReference>
<dbReference type="InterPro" id="IPR023606">
    <property type="entry name" value="CoA-Trfase_III_dom_1_sf"/>
</dbReference>
<name>W3WNJ4_PESFW</name>
<dbReference type="RefSeq" id="XP_007839144.1">
    <property type="nucleotide sequence ID" value="XM_007840953.1"/>
</dbReference>
<dbReference type="InterPro" id="IPR052985">
    <property type="entry name" value="CoA-trans_III_biosynth/detox"/>
</dbReference>
<sequence length="572" mass="64119">MAPEHYSIPEQTDLLFRKEILGNPLLEKNLPAEAQEAASTVTFEGSDAPTLPINWRFAESISALKAYEATILNVLLKKKYGVGPVEIKINTDHAQLFIMSSFLWTLDPAGDNITASSLGSPATQEALFKHFPNRDIHKTASSLYRAVATNIYRTKDDRFFHVHSSMNPGPILKALDMPEDQQFSTYDEALVPYHEKVAQYTAEEMQDIADSSKQAGTICWTVDEFRNSEHGKANAQTSLFELEAHPNETQKPCWWPDAPHTSASRPLAGLKVVDMTRVIAGPAVSRSLAELGASVMRITAPHLTDLSILHPDLNHGKWNACLDLRKEEDRETLRSLILDADVFLQGYRPGVLDKYGFAEKDITELCRQRERGIIYCGEDCYGWQGPWAHRSGWQQISDANCGVSYGFGRAMGNDEPVTPVFPNSDYCTGVAGSIGIMTALLRRAEVGGSFSVKIALNYYSQWLVESVGTYPEHVWKDVWQRNGSPVYRHYHSMLYLLPRVMGTLIKSSGASIMKPEFFTKYHPQHIGKDMVIVAPVLRFPNREVEPRFDVGTRGNGVDQPKWPHDLLTETVF</sequence>
<dbReference type="PANTHER" id="PTHR48229">
    <property type="entry name" value="CAIB/BAIF FAMILY ENZYME (AFU_ORTHOLOGUE AFUA_1G05360)-RELATED"/>
    <property type="match status" value="1"/>
</dbReference>
<dbReference type="Proteomes" id="UP000030651">
    <property type="component" value="Unassembled WGS sequence"/>
</dbReference>
<dbReference type="KEGG" id="pfy:PFICI_12372"/>
<dbReference type="InParanoid" id="W3WNJ4"/>
<organism evidence="2 3">
    <name type="scientific">Pestalotiopsis fici (strain W106-1 / CGMCC3.15140)</name>
    <dbReference type="NCBI Taxonomy" id="1229662"/>
    <lineage>
        <taxon>Eukaryota</taxon>
        <taxon>Fungi</taxon>
        <taxon>Dikarya</taxon>
        <taxon>Ascomycota</taxon>
        <taxon>Pezizomycotina</taxon>
        <taxon>Sordariomycetes</taxon>
        <taxon>Xylariomycetidae</taxon>
        <taxon>Amphisphaeriales</taxon>
        <taxon>Sporocadaceae</taxon>
        <taxon>Pestalotiopsis</taxon>
    </lineage>
</organism>
<dbReference type="STRING" id="1229662.W3WNJ4"/>
<comment type="similarity">
    <text evidence="1">Belongs to the CoA-transferase III family.</text>
</comment>
<dbReference type="OMA" id="GPWSYRS"/>
<reference evidence="3" key="1">
    <citation type="journal article" date="2015" name="BMC Genomics">
        <title>Genomic and transcriptomic analysis of the endophytic fungus Pestalotiopsis fici reveals its lifestyle and high potential for synthesis of natural products.</title>
        <authorList>
            <person name="Wang X."/>
            <person name="Zhang X."/>
            <person name="Liu L."/>
            <person name="Xiang M."/>
            <person name="Wang W."/>
            <person name="Sun X."/>
            <person name="Che Y."/>
            <person name="Guo L."/>
            <person name="Liu G."/>
            <person name="Guo L."/>
            <person name="Wang C."/>
            <person name="Yin W.B."/>
            <person name="Stadler M."/>
            <person name="Zhang X."/>
            <person name="Liu X."/>
        </authorList>
    </citation>
    <scope>NUCLEOTIDE SEQUENCE [LARGE SCALE GENOMIC DNA]</scope>
    <source>
        <strain evidence="3">W106-1 / CGMCC3.15140</strain>
    </source>
</reference>
<evidence type="ECO:0000313" key="2">
    <source>
        <dbReference type="EMBL" id="ETS75428.1"/>
    </source>
</evidence>
<dbReference type="GO" id="GO:0003824">
    <property type="term" value="F:catalytic activity"/>
    <property type="evidence" value="ECO:0007669"/>
    <property type="project" value="InterPro"/>
</dbReference>
<dbReference type="Pfam" id="PF02515">
    <property type="entry name" value="CoA_transf_3"/>
    <property type="match status" value="1"/>
</dbReference>
<dbReference type="PANTHER" id="PTHR48229:SF2">
    <property type="entry name" value="CAIB_BAIF FAMILY PROTEIN"/>
    <property type="match status" value="1"/>
</dbReference>
<accession>W3WNJ4</accession>
<dbReference type="AlphaFoldDB" id="W3WNJ4"/>
<gene>
    <name evidence="2" type="ORF">PFICI_12372</name>
</gene>
<evidence type="ECO:0000256" key="1">
    <source>
        <dbReference type="ARBA" id="ARBA00008383"/>
    </source>
</evidence>
<dbReference type="eggNOG" id="KOG3957">
    <property type="taxonomic scope" value="Eukaryota"/>
</dbReference>
<keyword evidence="3" id="KW-1185">Reference proteome</keyword>
<dbReference type="OrthoDB" id="2308815at2759"/>
<dbReference type="GeneID" id="19277385"/>
<evidence type="ECO:0000313" key="3">
    <source>
        <dbReference type="Proteomes" id="UP000030651"/>
    </source>
</evidence>